<dbReference type="AlphaFoldDB" id="A0A829MBS5"/>
<sequence>MGMTLAELQEWPPHIKALADAASKRGDASQQAADKVQAIVDMSTWQGDAGDAARDAMKRSAARFDNAGFEALYVAMHANKAYGESQTLADDIGAFLAYAAAPRRWTSIPKPML</sequence>
<protein>
    <submittedName>
        <fullName evidence="1">Uncharacterized protein</fullName>
    </submittedName>
</protein>
<evidence type="ECO:0000313" key="2">
    <source>
        <dbReference type="Proteomes" id="UP000018502"/>
    </source>
</evidence>
<name>A0A829MBS5_9MYCO</name>
<accession>A0A829MBS5</accession>
<evidence type="ECO:0000313" key="1">
    <source>
        <dbReference type="EMBL" id="ESV62467.1"/>
    </source>
</evidence>
<comment type="caution">
    <text evidence="1">The sequence shown here is derived from an EMBL/GenBank/DDBJ whole genome shotgun (WGS) entry which is preliminary data.</text>
</comment>
<dbReference type="EMBL" id="AYTF01000002">
    <property type="protein sequence ID" value="ESV62467.1"/>
    <property type="molecule type" value="Genomic_DNA"/>
</dbReference>
<organism evidence="1 2">
    <name type="scientific">Mycobacteroides abscessus MAB_091912_2446</name>
    <dbReference type="NCBI Taxonomy" id="1335414"/>
    <lineage>
        <taxon>Bacteria</taxon>
        <taxon>Bacillati</taxon>
        <taxon>Actinomycetota</taxon>
        <taxon>Actinomycetes</taxon>
        <taxon>Mycobacteriales</taxon>
        <taxon>Mycobacteriaceae</taxon>
        <taxon>Mycobacteroides</taxon>
        <taxon>Mycobacteroides abscessus</taxon>
    </lineage>
</organism>
<gene>
    <name evidence="1" type="ORF">L833_4872</name>
</gene>
<dbReference type="Proteomes" id="UP000018502">
    <property type="component" value="Unassembled WGS sequence"/>
</dbReference>
<reference evidence="1 2" key="1">
    <citation type="journal article" date="2014" name="Emerg. Infect. Dis.">
        <title>High-level Relatedness among Mycobacterium abscessus subsp. massiliense Strains from Widely Separated Outbreaks.</title>
        <authorList>
            <person name="Tettelin H."/>
            <person name="Davidson R.M."/>
            <person name="Agrawal S."/>
            <person name="Aitken M.L."/>
            <person name="Shallom S."/>
            <person name="Hasan N.A."/>
            <person name="Strong M."/>
            <person name="Nogueira de Moura V.C."/>
            <person name="De Groote M.A."/>
            <person name="Duarte R.S."/>
            <person name="Hine E."/>
            <person name="Parankush S."/>
            <person name="Su Q."/>
            <person name="Daugherty S.C."/>
            <person name="Fraser C.M."/>
            <person name="Brown-Elliott B.A."/>
            <person name="Wallace R.J.Jr."/>
            <person name="Holland S.M."/>
            <person name="Sampaio E.P."/>
            <person name="Olivier K.N."/>
            <person name="Jackson M."/>
            <person name="Zelazny A.M."/>
        </authorList>
    </citation>
    <scope>NUCLEOTIDE SEQUENCE [LARGE SCALE GENOMIC DNA]</scope>
    <source>
        <strain evidence="1 2">MAB_091912_2446</strain>
    </source>
</reference>
<proteinExistence type="predicted"/>